<dbReference type="InterPro" id="IPR017853">
    <property type="entry name" value="GH"/>
</dbReference>
<dbReference type="SUPFAM" id="SSF51445">
    <property type="entry name" value="(Trans)glycosidases"/>
    <property type="match status" value="1"/>
</dbReference>
<dbReference type="PIRSF" id="PIRSF001084">
    <property type="entry name" value="B-galactosidase"/>
    <property type="match status" value="1"/>
</dbReference>
<dbReference type="Gene3D" id="3.20.20.80">
    <property type="entry name" value="Glycosidases"/>
    <property type="match status" value="1"/>
</dbReference>
<reference evidence="14 15" key="1">
    <citation type="journal article" date="2014" name="Int. J. Syst. Evol. Microbiol.">
        <title>Complete genome sequence of Corynebacterium casei LMG S-19264T (=DSM 44701T), isolated from a smear-ripened cheese.</title>
        <authorList>
            <consortium name="US DOE Joint Genome Institute (JGI-PGF)"/>
            <person name="Walter F."/>
            <person name="Albersmeier A."/>
            <person name="Kalinowski J."/>
            <person name="Ruckert C."/>
        </authorList>
    </citation>
    <scope>NUCLEOTIDE SEQUENCE [LARGE SCALE GENOMIC DNA]</scope>
    <source>
        <strain evidence="14 15">CGMCC 1.9161</strain>
    </source>
</reference>
<sequence>MPTPKLGVCYYPEHWPEARWALDARMMRAAGLSLVRIGEFAWSRLEPRPGEFDFGWLDRAIATLGEAGLGIVLGTPTATPPRWMLERHPDMLAVDAEGRPRKFGSRRHYCFAHEGYRAEAARIAGLLGERYGRNPHVVAWQIDNEYGCHDTVVSYSDAAARGFRRWLAARYGDVSRLDEAWGNVFWSMEYTAFEEIDPPNLTVTEANPAHTLDYRRFLSDAVVAFNAAQVAALRPHTDAPLSHNYMGRILSFDHFAVGRDLEIATWDSYPLGFLEDRSDQGEDWRRRFARQGDPDFQAFHHDLYRAVGKGRWWVMEQQPGPVNWAPHNPAPLPGMVALWTWEAIAHGAEAVCYFRWRQVPFAQEQMHAGLLRPDAAPAPGLAEARAVADALDDLPETGTAPVGLVVDYQASWVWETERQGAECDYFRLVFDVYRALRCAGLSVDILPPTTRDLSAHALVLAPGLAIWPEPLREALAAHDGIAIAGPRTGAKTDAFRIPEALPPQMPGVDARVTRIETLRDDCPVALAEGGAFRFWREFVEGDAPVLEACADGEPALVGTRERAYLAGWPDDIALDRIVRRAAGAAGLATLALPDGLRVRDRGSVRFVMNYSAEPVSLDGVVPGATGTLPPAGTLRLPRA</sequence>
<dbReference type="Pfam" id="PF02449">
    <property type="entry name" value="Glyco_hydro_42"/>
    <property type="match status" value="1"/>
</dbReference>
<evidence type="ECO:0000313" key="15">
    <source>
        <dbReference type="Proteomes" id="UP000600449"/>
    </source>
</evidence>
<dbReference type="InterPro" id="IPR029062">
    <property type="entry name" value="Class_I_gatase-like"/>
</dbReference>
<dbReference type="InterPro" id="IPR003476">
    <property type="entry name" value="Glyco_hydro_42"/>
</dbReference>
<feature type="binding site" evidence="10">
    <location>
        <position position="324"/>
    </location>
    <ligand>
        <name>substrate</name>
    </ligand>
</feature>
<dbReference type="InterPro" id="IPR013780">
    <property type="entry name" value="Glyco_hydro_b"/>
</dbReference>
<feature type="binding site" evidence="10">
    <location>
        <position position="144"/>
    </location>
    <ligand>
        <name>substrate</name>
    </ligand>
</feature>
<name>A0A917QJ68_9HYPH</name>
<keyword evidence="15" id="KW-1185">Reference proteome</keyword>
<evidence type="ECO:0000256" key="5">
    <source>
        <dbReference type="ARBA" id="ARBA00022801"/>
    </source>
</evidence>
<dbReference type="InterPro" id="IPR013529">
    <property type="entry name" value="Glyco_hydro_42_N"/>
</dbReference>
<evidence type="ECO:0000256" key="1">
    <source>
        <dbReference type="ARBA" id="ARBA00001412"/>
    </source>
</evidence>
<evidence type="ECO:0000256" key="4">
    <source>
        <dbReference type="ARBA" id="ARBA00022723"/>
    </source>
</evidence>
<feature type="active site" description="Proton donor" evidence="9">
    <location>
        <position position="145"/>
    </location>
</feature>
<comment type="caution">
    <text evidence="14">The sequence shown here is derived from an EMBL/GenBank/DDBJ whole genome shotgun (WGS) entry which is preliminary data.</text>
</comment>
<feature type="domain" description="Glycoside hydrolase family 42 N-terminal" evidence="12">
    <location>
        <begin position="9"/>
        <end position="393"/>
    </location>
</feature>
<evidence type="ECO:0000256" key="2">
    <source>
        <dbReference type="ARBA" id="ARBA00005940"/>
    </source>
</evidence>
<dbReference type="SUPFAM" id="SSF52317">
    <property type="entry name" value="Class I glutamine amidotransferase-like"/>
    <property type="match status" value="1"/>
</dbReference>
<keyword evidence="5 8" id="KW-0378">Hydrolase</keyword>
<keyword evidence="6 11" id="KW-0862">Zinc</keyword>
<evidence type="ECO:0000259" key="13">
    <source>
        <dbReference type="Pfam" id="PF08532"/>
    </source>
</evidence>
<evidence type="ECO:0000256" key="6">
    <source>
        <dbReference type="ARBA" id="ARBA00022833"/>
    </source>
</evidence>
<keyword evidence="4 11" id="KW-0479">Metal-binding</keyword>
<evidence type="ECO:0000256" key="3">
    <source>
        <dbReference type="ARBA" id="ARBA00012756"/>
    </source>
</evidence>
<comment type="similarity">
    <text evidence="2 8">Belongs to the glycosyl hydrolase 42 family.</text>
</comment>
<dbReference type="PANTHER" id="PTHR36447:SF2">
    <property type="entry name" value="BETA-GALACTOSIDASE YESZ"/>
    <property type="match status" value="1"/>
</dbReference>
<evidence type="ECO:0000256" key="11">
    <source>
        <dbReference type="PIRSR" id="PIRSR001084-3"/>
    </source>
</evidence>
<dbReference type="EMBL" id="BMMF01000017">
    <property type="protein sequence ID" value="GGK53773.1"/>
    <property type="molecule type" value="Genomic_DNA"/>
</dbReference>
<accession>A0A917QJ68</accession>
<dbReference type="Proteomes" id="UP000600449">
    <property type="component" value="Unassembled WGS sequence"/>
</dbReference>
<dbReference type="AlphaFoldDB" id="A0A917QJ68"/>
<proteinExistence type="inferred from homology"/>
<dbReference type="GO" id="GO:0046872">
    <property type="term" value="F:metal ion binding"/>
    <property type="evidence" value="ECO:0007669"/>
    <property type="project" value="UniProtKB-KW"/>
</dbReference>
<keyword evidence="7 8" id="KW-0326">Glycosidase</keyword>
<dbReference type="Gene3D" id="3.40.50.880">
    <property type="match status" value="1"/>
</dbReference>
<dbReference type="RefSeq" id="WP_188915595.1">
    <property type="nucleotide sequence ID" value="NZ_BMMF01000017.1"/>
</dbReference>
<dbReference type="GO" id="GO:0004565">
    <property type="term" value="F:beta-galactosidase activity"/>
    <property type="evidence" value="ECO:0007669"/>
    <property type="project" value="UniProtKB-EC"/>
</dbReference>
<gene>
    <name evidence="14" type="ORF">GCM10011322_45720</name>
</gene>
<comment type="catalytic activity">
    <reaction evidence="1 8">
        <text>Hydrolysis of terminal non-reducing beta-D-galactose residues in beta-D-galactosides.</text>
        <dbReference type="EC" id="3.2.1.23"/>
    </reaction>
</comment>
<evidence type="ECO:0000313" key="14">
    <source>
        <dbReference type="EMBL" id="GGK53773.1"/>
    </source>
</evidence>
<evidence type="ECO:0000256" key="9">
    <source>
        <dbReference type="PIRSR" id="PIRSR001084-1"/>
    </source>
</evidence>
<dbReference type="CDD" id="cd03143">
    <property type="entry name" value="A4_beta-galactosidase_middle_domain"/>
    <property type="match status" value="1"/>
</dbReference>
<feature type="binding site" evidence="11">
    <location>
        <position position="110"/>
    </location>
    <ligand>
        <name>Zn(2+)</name>
        <dbReference type="ChEBI" id="CHEBI:29105"/>
    </ligand>
</feature>
<dbReference type="PANTHER" id="PTHR36447">
    <property type="entry name" value="BETA-GALACTOSIDASE GANA"/>
    <property type="match status" value="1"/>
</dbReference>
<evidence type="ECO:0000256" key="7">
    <source>
        <dbReference type="ARBA" id="ARBA00023295"/>
    </source>
</evidence>
<dbReference type="GO" id="GO:0005975">
    <property type="term" value="P:carbohydrate metabolic process"/>
    <property type="evidence" value="ECO:0007669"/>
    <property type="project" value="InterPro"/>
</dbReference>
<evidence type="ECO:0000256" key="8">
    <source>
        <dbReference type="PIRNR" id="PIRNR001084"/>
    </source>
</evidence>
<organism evidence="14 15">
    <name type="scientific">Salinarimonas ramus</name>
    <dbReference type="NCBI Taxonomy" id="690164"/>
    <lineage>
        <taxon>Bacteria</taxon>
        <taxon>Pseudomonadati</taxon>
        <taxon>Pseudomonadota</taxon>
        <taxon>Alphaproteobacteria</taxon>
        <taxon>Hyphomicrobiales</taxon>
        <taxon>Salinarimonadaceae</taxon>
        <taxon>Salinarimonas</taxon>
    </lineage>
</organism>
<feature type="domain" description="Beta-galactosidase trimerisation" evidence="13">
    <location>
        <begin position="401"/>
        <end position="587"/>
    </location>
</feature>
<dbReference type="GO" id="GO:0009341">
    <property type="term" value="C:beta-galactosidase complex"/>
    <property type="evidence" value="ECO:0007669"/>
    <property type="project" value="InterPro"/>
</dbReference>
<dbReference type="InterPro" id="IPR013738">
    <property type="entry name" value="Beta_galactosidase_Trimer"/>
</dbReference>
<evidence type="ECO:0000259" key="12">
    <source>
        <dbReference type="Pfam" id="PF02449"/>
    </source>
</evidence>
<dbReference type="Pfam" id="PF08532">
    <property type="entry name" value="Glyco_hydro_42M"/>
    <property type="match status" value="1"/>
</dbReference>
<feature type="binding site" evidence="10">
    <location>
        <position position="106"/>
    </location>
    <ligand>
        <name>substrate</name>
    </ligand>
</feature>
<dbReference type="Gene3D" id="2.60.40.1180">
    <property type="entry name" value="Golgi alpha-mannosidase II"/>
    <property type="match status" value="1"/>
</dbReference>
<feature type="active site" description="Nucleophile" evidence="9">
    <location>
        <position position="316"/>
    </location>
</feature>
<dbReference type="EC" id="3.2.1.23" evidence="3 8"/>
<protein>
    <recommendedName>
        <fullName evidence="3 8">Beta-galactosidase</fullName>
        <shortName evidence="8">Beta-gal</shortName>
        <ecNumber evidence="3 8">3.2.1.23</ecNumber>
    </recommendedName>
</protein>
<evidence type="ECO:0000256" key="10">
    <source>
        <dbReference type="PIRSR" id="PIRSR001084-2"/>
    </source>
</evidence>